<feature type="domain" description="YARHG" evidence="1">
    <location>
        <begin position="32"/>
        <end position="124"/>
    </location>
</feature>
<dbReference type="SMART" id="SM01325">
    <property type="entry name" value="DUF3160"/>
    <property type="match status" value="1"/>
</dbReference>
<dbReference type="Gene3D" id="1.20.58.1690">
    <property type="match status" value="1"/>
</dbReference>
<dbReference type="InterPro" id="IPR025582">
    <property type="entry name" value="YARHG_dom"/>
</dbReference>
<comment type="caution">
    <text evidence="2">The sequence shown here is derived from an EMBL/GenBank/DDBJ whole genome shotgun (WGS) entry which is preliminary data.</text>
</comment>
<dbReference type="InterPro" id="IPR038434">
    <property type="entry name" value="YARHG_sf"/>
</dbReference>
<evidence type="ECO:0000259" key="1">
    <source>
        <dbReference type="SMART" id="SM01324"/>
    </source>
</evidence>
<gene>
    <name evidence="2" type="ORF">PRRU23_23140</name>
</gene>
<proteinExistence type="predicted"/>
<dbReference type="Proteomes" id="UP000887043">
    <property type="component" value="Unassembled WGS sequence"/>
</dbReference>
<dbReference type="Pfam" id="PF11369">
    <property type="entry name" value="DUF3160"/>
    <property type="match status" value="1"/>
</dbReference>
<dbReference type="AlphaFoldDB" id="A0AA37MMA5"/>
<evidence type="ECO:0000313" key="3">
    <source>
        <dbReference type="Proteomes" id="UP000887043"/>
    </source>
</evidence>
<organism evidence="2 3">
    <name type="scientific">Segatella bryantii</name>
    <name type="common">Prevotella bryantii</name>
    <dbReference type="NCBI Taxonomy" id="77095"/>
    <lineage>
        <taxon>Bacteria</taxon>
        <taxon>Pseudomonadati</taxon>
        <taxon>Bacteroidota</taxon>
        <taxon>Bacteroidia</taxon>
        <taxon>Bacteroidales</taxon>
        <taxon>Prevotellaceae</taxon>
        <taxon>Segatella</taxon>
    </lineage>
</organism>
<dbReference type="InterPro" id="IPR022601">
    <property type="entry name" value="DUF3160"/>
</dbReference>
<accession>A0AA37MMA5</accession>
<evidence type="ECO:0000313" key="2">
    <source>
        <dbReference type="EMBL" id="GJG28614.1"/>
    </source>
</evidence>
<dbReference type="EMBL" id="BPTR01000001">
    <property type="protein sequence ID" value="GJG28614.1"/>
    <property type="molecule type" value="Genomic_DNA"/>
</dbReference>
<reference evidence="2" key="1">
    <citation type="submission" date="2021-08" db="EMBL/GenBank/DDBJ databases">
        <title>Prevotella lacticifex sp. nov., isolated from rumen of cow.</title>
        <authorList>
            <person name="Shinkai T."/>
            <person name="Ikeyama N."/>
            <person name="Kumagai M."/>
            <person name="Ohmori H."/>
            <person name="Sakamoto M."/>
            <person name="Ohkuma M."/>
            <person name="Mitsumori M."/>
        </authorList>
    </citation>
    <scope>NUCLEOTIDE SEQUENCE</scope>
    <source>
        <strain evidence="2">DSM 11371</strain>
    </source>
</reference>
<dbReference type="RefSeq" id="WP_074803006.1">
    <property type="nucleotide sequence ID" value="NZ_BPTR01000001.1"/>
</dbReference>
<dbReference type="SMART" id="SM01324">
    <property type="entry name" value="YARHG"/>
    <property type="match status" value="1"/>
</dbReference>
<protein>
    <recommendedName>
        <fullName evidence="1">YARHG domain-containing protein</fullName>
    </recommendedName>
</protein>
<sequence length="807" mass="93673">MKKLNATIFTLTIHLILGVTAMAQGIILPGKAHINVEKLKKNIDLNMDLSQLNVCELRVVRNAFAARQGYCFKDATLRGVFSSTTWYNDTMMGRFFREDGGQKLPYHYSKAEMDFINRAKQREEELLKKNFIAPYGYQVNLDNLINPFQLDKRPDNLMDKLGRYGFAVSPANYDQLFHIYENNDYRTFPSFITTDLFLQLYHLYFDCVLRDIEQQRLYPALQKLCLLGFEYFDKAQWKQANTNLKAGSKEEFEITDDAEWCKTYFAIALELLKGTAPEYVNFKSYRLNEKYLQLAKEEYFHANSNSDYPSLFLGPDYYNTNFAYSLFRPRGHYMRTKNLEYYFRTMMWLQTIPMAADYVEQMRRAILLAQALETPAIKNAYQTIAEPITYLMGKPDHVTIEQVGIEWNKLGQKLSNKKAVRKVSNIIKVLADKQIRIRPLFQKTSIYKINLMPQRYQPDAEVMLKMVDNKTFPCKREQPNGLDIMASMGWEAAENILLNELQEAQKWKGFTTALQSAKQVMQTVPWEATMTNQWLHILPTLSKTQGMPYFMQSPQWQKKCLNSALASWAELKHDAILYAKQPAGAECGGYGPDDPITKGYVEPNTYFWENAIALLDKTANFFKQYNMYTEKVQNVTERIRENMEFCLKISEKELKGIEPTDEEYDNIKVMGSTVEYISMDLLRQNEEIQDWNDIVGADKKVSIVADIFTSNGDNIENKHVVYAGVGPAYEIYVVVEIGGKLYLTRGAILSYRQLNMPSDLPRLTDEEWQKELESNPNKFVPEWMQEISLPSLNMVKENEEIFYSSGC</sequence>
<dbReference type="Pfam" id="PF13308">
    <property type="entry name" value="YARHG"/>
    <property type="match status" value="1"/>
</dbReference>
<name>A0AA37MMA5_SEGBR</name>